<dbReference type="PROSITE" id="PS00028">
    <property type="entry name" value="ZINC_FINGER_C2H2_1"/>
    <property type="match status" value="4"/>
</dbReference>
<dbReference type="PANTHER" id="PTHR16515:SF66">
    <property type="entry name" value="C2H2-TYPE DOMAIN-CONTAINING PROTEIN"/>
    <property type="match status" value="1"/>
</dbReference>
<keyword evidence="2" id="KW-0479">Metal-binding</keyword>
<feature type="compositionally biased region" description="Polar residues" evidence="8">
    <location>
        <begin position="302"/>
        <end position="314"/>
    </location>
</feature>
<evidence type="ECO:0000256" key="6">
    <source>
        <dbReference type="ARBA" id="ARBA00023242"/>
    </source>
</evidence>
<dbReference type="SUPFAM" id="SSF57667">
    <property type="entry name" value="beta-beta-alpha zinc fingers"/>
    <property type="match status" value="2"/>
</dbReference>
<dbReference type="PROSITE" id="PS50157">
    <property type="entry name" value="ZINC_FINGER_C2H2_2"/>
    <property type="match status" value="4"/>
</dbReference>
<evidence type="ECO:0000259" key="9">
    <source>
        <dbReference type="PROSITE" id="PS50157"/>
    </source>
</evidence>
<feature type="region of interest" description="Disordered" evidence="8">
    <location>
        <begin position="295"/>
        <end position="318"/>
    </location>
</feature>
<name>A0ABM4CN60_HYDVU</name>
<organism evidence="10 11">
    <name type="scientific">Hydra vulgaris</name>
    <name type="common">Hydra</name>
    <name type="synonym">Hydra attenuata</name>
    <dbReference type="NCBI Taxonomy" id="6087"/>
    <lineage>
        <taxon>Eukaryota</taxon>
        <taxon>Metazoa</taxon>
        <taxon>Cnidaria</taxon>
        <taxon>Hydrozoa</taxon>
        <taxon>Hydroidolina</taxon>
        <taxon>Anthoathecata</taxon>
        <taxon>Aplanulata</taxon>
        <taxon>Hydridae</taxon>
        <taxon>Hydra</taxon>
    </lineage>
</organism>
<protein>
    <submittedName>
        <fullName evidence="11">Zinc finger protein 484 isoform X2</fullName>
    </submittedName>
</protein>
<feature type="domain" description="C2H2-type" evidence="9">
    <location>
        <begin position="477"/>
        <end position="505"/>
    </location>
</feature>
<evidence type="ECO:0000256" key="3">
    <source>
        <dbReference type="ARBA" id="ARBA00022737"/>
    </source>
</evidence>
<feature type="domain" description="C2H2-type" evidence="9">
    <location>
        <begin position="449"/>
        <end position="476"/>
    </location>
</feature>
<feature type="domain" description="C2H2-type" evidence="9">
    <location>
        <begin position="392"/>
        <end position="420"/>
    </location>
</feature>
<evidence type="ECO:0000256" key="5">
    <source>
        <dbReference type="ARBA" id="ARBA00022833"/>
    </source>
</evidence>
<evidence type="ECO:0000256" key="4">
    <source>
        <dbReference type="ARBA" id="ARBA00022771"/>
    </source>
</evidence>
<dbReference type="RefSeq" id="XP_065663266.1">
    <property type="nucleotide sequence ID" value="XM_065807194.1"/>
</dbReference>
<dbReference type="SMART" id="SM00355">
    <property type="entry name" value="ZnF_C2H2"/>
    <property type="match status" value="4"/>
</dbReference>
<feature type="compositionally biased region" description="Basic and acidic residues" evidence="8">
    <location>
        <begin position="262"/>
        <end position="282"/>
    </location>
</feature>
<evidence type="ECO:0000256" key="7">
    <source>
        <dbReference type="PROSITE-ProRule" id="PRU00042"/>
    </source>
</evidence>
<accession>A0ABM4CN60</accession>
<dbReference type="Gene3D" id="3.30.160.60">
    <property type="entry name" value="Classic Zinc Finger"/>
    <property type="match status" value="4"/>
</dbReference>
<keyword evidence="3" id="KW-0677">Repeat</keyword>
<feature type="region of interest" description="Disordered" evidence="8">
    <location>
        <begin position="242"/>
        <end position="282"/>
    </location>
</feature>
<comment type="subcellular location">
    <subcellularLocation>
        <location evidence="1">Nucleus</location>
    </subcellularLocation>
</comment>
<reference evidence="11" key="1">
    <citation type="submission" date="2025-08" db="UniProtKB">
        <authorList>
            <consortium name="RefSeq"/>
        </authorList>
    </citation>
    <scope>IDENTIFICATION</scope>
</reference>
<evidence type="ECO:0000256" key="2">
    <source>
        <dbReference type="ARBA" id="ARBA00022723"/>
    </source>
</evidence>
<dbReference type="GeneID" id="100215751"/>
<evidence type="ECO:0000256" key="1">
    <source>
        <dbReference type="ARBA" id="ARBA00004123"/>
    </source>
</evidence>
<keyword evidence="4 7" id="KW-0863">Zinc-finger</keyword>
<sequence length="507" mass="58164">MVMIYESGSVVMKVEVGTTLEVLKLLYESEQSQPCDKIIGVRPRKSNGIPCIITLQESKLEENSYDVIFRDKKQNKPKELVTNDLAAGEKQDTTRCVDCSREAWKSKRYTSIGMNTEISINPLSEIDSVRSHLLSSSKHQTNIEASYHNRSRARPPIHRPTPLEPNHYSLHKTEYIVSTLPPIPTNVSVPDFIKYHPRSPRRSPVYGNGHTQICFPSQNAIKRPDLDSISFEPIAHYRIPRSHSPHVVNRSGTVSPRPRSRSPLDNKREVQDETKHDEQRSLYESIYMRKTDHYPHYEQKQHTNLGTTSSNQPDETVEREPPVFVLPNDFDSNLDRIDEHVINYQAPKSFNSVESEKEDSKASVGCTSPVTSIGSDSGHSIIDEQLPSTRNLSCKICKKVFPTKSTLYKHLRGHPSDEKPFKCSECGQGFTLSSNLRQHRIIHRGYKPFQCEYCGKKFMRSNVYKQHRRIHTGEQMHKCSLCPSEFLQRYALVKHMKKSHNIESIET</sequence>
<evidence type="ECO:0000256" key="8">
    <source>
        <dbReference type="SAM" id="MobiDB-lite"/>
    </source>
</evidence>
<keyword evidence="5" id="KW-0862">Zinc</keyword>
<keyword evidence="6" id="KW-0539">Nucleus</keyword>
<dbReference type="PANTHER" id="PTHR16515">
    <property type="entry name" value="PR DOMAIN ZINC FINGER PROTEIN"/>
    <property type="match status" value="1"/>
</dbReference>
<dbReference type="InterPro" id="IPR036236">
    <property type="entry name" value="Znf_C2H2_sf"/>
</dbReference>
<dbReference type="Proteomes" id="UP001652625">
    <property type="component" value="Chromosome 10"/>
</dbReference>
<dbReference type="InterPro" id="IPR050331">
    <property type="entry name" value="Zinc_finger"/>
</dbReference>
<feature type="domain" description="C2H2-type" evidence="9">
    <location>
        <begin position="421"/>
        <end position="448"/>
    </location>
</feature>
<keyword evidence="10" id="KW-1185">Reference proteome</keyword>
<proteinExistence type="predicted"/>
<dbReference type="Pfam" id="PF00096">
    <property type="entry name" value="zf-C2H2"/>
    <property type="match status" value="3"/>
</dbReference>
<evidence type="ECO:0000313" key="10">
    <source>
        <dbReference type="Proteomes" id="UP001652625"/>
    </source>
</evidence>
<evidence type="ECO:0000313" key="11">
    <source>
        <dbReference type="RefSeq" id="XP_065663266.1"/>
    </source>
</evidence>
<gene>
    <name evidence="11" type="primary">LOC100215751</name>
</gene>
<dbReference type="InterPro" id="IPR013087">
    <property type="entry name" value="Znf_C2H2_type"/>
</dbReference>